<sequence>MTFVSPTATPEQRLNALGICLPKAAPTPIGSFRNLRRQGNCIYVSGQGPIREDGTLMRGKVGGDVSAEEARDHARLVALNILAVLREELGSLDEIGGVVKLLGLVNAEPDFEAHPQVIDGASELLHQVFGEEGVHARSSFGVGSLPNRITVEIEAIFELAQKG</sequence>
<feature type="domain" description="Endoribonuclease L-PSP/chorismate mutase-like" evidence="1">
    <location>
        <begin position="11"/>
        <end position="141"/>
    </location>
</feature>
<evidence type="ECO:0000313" key="3">
    <source>
        <dbReference type="Proteomes" id="UP001269144"/>
    </source>
</evidence>
<dbReference type="Gene3D" id="3.30.1330.40">
    <property type="entry name" value="RutC-like"/>
    <property type="match status" value="1"/>
</dbReference>
<keyword evidence="3" id="KW-1185">Reference proteome</keyword>
<proteinExistence type="predicted"/>
<reference evidence="3" key="1">
    <citation type="submission" date="2023-07" db="EMBL/GenBank/DDBJ databases">
        <title>Paracoccus sp. MBLB3053 whole genome sequence.</title>
        <authorList>
            <person name="Hwang C.Y."/>
            <person name="Cho E.-S."/>
            <person name="Seo M.-J."/>
        </authorList>
    </citation>
    <scope>NUCLEOTIDE SEQUENCE [LARGE SCALE GENOMIC DNA]</scope>
    <source>
        <strain evidence="3">MBLB3053</strain>
    </source>
</reference>
<protein>
    <submittedName>
        <fullName evidence="2">RidA family protein</fullName>
    </submittedName>
</protein>
<dbReference type="CDD" id="cd02199">
    <property type="entry name" value="YjgF_YER057c_UK114_like_1"/>
    <property type="match status" value="1"/>
</dbReference>
<dbReference type="SUPFAM" id="SSF55298">
    <property type="entry name" value="YjgF-like"/>
    <property type="match status" value="1"/>
</dbReference>
<gene>
    <name evidence="2" type="ORF">RGQ15_17455</name>
</gene>
<dbReference type="PANTHER" id="PTHR43760:SF1">
    <property type="entry name" value="ENDORIBONUCLEASE L-PSP_CHORISMATE MUTASE-LIKE DOMAIN-CONTAINING PROTEIN"/>
    <property type="match status" value="1"/>
</dbReference>
<dbReference type="RefSeq" id="WP_311161957.1">
    <property type="nucleotide sequence ID" value="NZ_JAVQLW010000003.1"/>
</dbReference>
<name>A0ABU2HX81_9RHOB</name>
<dbReference type="EMBL" id="JAVQLW010000003">
    <property type="protein sequence ID" value="MDS9469352.1"/>
    <property type="molecule type" value="Genomic_DNA"/>
</dbReference>
<dbReference type="InterPro" id="IPR035959">
    <property type="entry name" value="RutC-like_sf"/>
</dbReference>
<dbReference type="InterPro" id="IPR013813">
    <property type="entry name" value="Endoribo_LPSP/chorism_mut-like"/>
</dbReference>
<dbReference type="PANTHER" id="PTHR43760">
    <property type="entry name" value="ENDORIBONUCLEASE-RELATED"/>
    <property type="match status" value="1"/>
</dbReference>
<dbReference type="Proteomes" id="UP001269144">
    <property type="component" value="Unassembled WGS sequence"/>
</dbReference>
<accession>A0ABU2HX81</accession>
<organism evidence="2 3">
    <name type="scientific">Paracoccus aurantius</name>
    <dbReference type="NCBI Taxonomy" id="3073814"/>
    <lineage>
        <taxon>Bacteria</taxon>
        <taxon>Pseudomonadati</taxon>
        <taxon>Pseudomonadota</taxon>
        <taxon>Alphaproteobacteria</taxon>
        <taxon>Rhodobacterales</taxon>
        <taxon>Paracoccaceae</taxon>
        <taxon>Paracoccus</taxon>
    </lineage>
</organism>
<dbReference type="Pfam" id="PF14588">
    <property type="entry name" value="YjgF_endoribonc"/>
    <property type="match status" value="1"/>
</dbReference>
<evidence type="ECO:0000259" key="1">
    <source>
        <dbReference type="Pfam" id="PF14588"/>
    </source>
</evidence>
<comment type="caution">
    <text evidence="2">The sequence shown here is derived from an EMBL/GenBank/DDBJ whole genome shotgun (WGS) entry which is preliminary data.</text>
</comment>
<evidence type="ECO:0000313" key="2">
    <source>
        <dbReference type="EMBL" id="MDS9469352.1"/>
    </source>
</evidence>